<dbReference type="AlphaFoldDB" id="F9UGF4"/>
<dbReference type="Pfam" id="PF07879">
    <property type="entry name" value="PHB_acc_N"/>
    <property type="match status" value="1"/>
</dbReference>
<feature type="compositionally biased region" description="Basic and acidic residues" evidence="1">
    <location>
        <begin position="149"/>
        <end position="177"/>
    </location>
</feature>
<dbReference type="Proteomes" id="UP000005459">
    <property type="component" value="Unassembled WGS sequence"/>
</dbReference>
<dbReference type="PATRIC" id="fig|768671.3.peg.4231"/>
<name>F9UGF4_9GAMM</name>
<feature type="domain" description="PHB accumulation regulatory" evidence="2">
    <location>
        <begin position="72"/>
        <end position="106"/>
    </location>
</feature>
<dbReference type="NCBIfam" id="TIGR01848">
    <property type="entry name" value="PHA_reg_PhaR"/>
    <property type="match status" value="1"/>
</dbReference>
<keyword evidence="5" id="KW-1185">Reference proteome</keyword>
<evidence type="ECO:0000313" key="4">
    <source>
        <dbReference type="EMBL" id="EGV16637.1"/>
    </source>
</evidence>
<reference evidence="4 5" key="1">
    <citation type="submission" date="2011-06" db="EMBL/GenBank/DDBJ databases">
        <title>The draft genome of Thiocapsa marina 5811.</title>
        <authorList>
            <consortium name="US DOE Joint Genome Institute (JGI-PGF)"/>
            <person name="Lucas S."/>
            <person name="Han J."/>
            <person name="Cheng J.-F."/>
            <person name="Goodwin L."/>
            <person name="Pitluck S."/>
            <person name="Peters L."/>
            <person name="Land M.L."/>
            <person name="Hauser L."/>
            <person name="Vogl K."/>
            <person name="Liu Z."/>
            <person name="Imhoff J."/>
            <person name="Thiel V."/>
            <person name="Frigaard N.-U."/>
            <person name="Bryant D."/>
            <person name="Woyke T.J."/>
        </authorList>
    </citation>
    <scope>NUCLEOTIDE SEQUENCE [LARGE SCALE GENOMIC DNA]</scope>
    <source>
        <strain evidence="4 5">5811</strain>
    </source>
</reference>
<accession>F9UGF4</accession>
<gene>
    <name evidence="4" type="ORF">ThimaDRAFT_4007</name>
</gene>
<evidence type="ECO:0000259" key="3">
    <source>
        <dbReference type="Pfam" id="PF07879"/>
    </source>
</evidence>
<feature type="region of interest" description="Disordered" evidence="1">
    <location>
        <begin position="147"/>
        <end position="177"/>
    </location>
</feature>
<evidence type="ECO:0000256" key="1">
    <source>
        <dbReference type="SAM" id="MobiDB-lite"/>
    </source>
</evidence>
<dbReference type="EMBL" id="AFWV01000015">
    <property type="protein sequence ID" value="EGV16637.1"/>
    <property type="molecule type" value="Genomic_DNA"/>
</dbReference>
<dbReference type="GO" id="GO:0006355">
    <property type="term" value="P:regulation of DNA-templated transcription"/>
    <property type="evidence" value="ECO:0007669"/>
    <property type="project" value="InterPro"/>
</dbReference>
<protein>
    <submittedName>
        <fullName evidence="4">Polyhydroxyalkonate synthesis repressor, PhaR</fullName>
    </submittedName>
</protein>
<evidence type="ECO:0000313" key="5">
    <source>
        <dbReference type="Proteomes" id="UP000005459"/>
    </source>
</evidence>
<feature type="domain" description="PHA accumulation regulator DNA-binding N-terminal" evidence="3">
    <location>
        <begin position="8"/>
        <end position="67"/>
    </location>
</feature>
<dbReference type="STRING" id="768671.ThimaDRAFT_4007"/>
<dbReference type="InterPro" id="IPR010134">
    <property type="entry name" value="PHA_reg_PhaR"/>
</dbReference>
<dbReference type="Pfam" id="PF05233">
    <property type="entry name" value="PHB_acc"/>
    <property type="match status" value="1"/>
</dbReference>
<proteinExistence type="predicted"/>
<dbReference type="InterPro" id="IPR012909">
    <property type="entry name" value="PHA_DNA-bd_N"/>
</dbReference>
<sequence length="177" mass="20003">MPMNDERIIKKYPNRRLYDTEVSRYITLADVRDLVMHCTAFKVVDTANDNDITRSILLQIMLEEESGGEPLFSATMLSQIIRFYGGTLQGMFARYLEGSLDLFSKQHHELVRSLGETPFDAMTRMTQKNVELWSEIQGELMRAAGFDLGGDRRSKTDRKTPSPAEGKDKDDGGDASA</sequence>
<dbReference type="eggNOG" id="COG5394">
    <property type="taxonomic scope" value="Bacteria"/>
</dbReference>
<organism evidence="4 5">
    <name type="scientific">Thiocapsa marina 5811</name>
    <dbReference type="NCBI Taxonomy" id="768671"/>
    <lineage>
        <taxon>Bacteria</taxon>
        <taxon>Pseudomonadati</taxon>
        <taxon>Pseudomonadota</taxon>
        <taxon>Gammaproteobacteria</taxon>
        <taxon>Chromatiales</taxon>
        <taxon>Chromatiaceae</taxon>
        <taxon>Thiocapsa</taxon>
    </lineage>
</organism>
<evidence type="ECO:0000259" key="2">
    <source>
        <dbReference type="Pfam" id="PF05233"/>
    </source>
</evidence>
<dbReference type="InterPro" id="IPR007897">
    <property type="entry name" value="PHB_accumulat"/>
</dbReference>